<gene>
    <name evidence="1" type="ORF">HICCMSTLAB_LOCUS3266</name>
</gene>
<proteinExistence type="predicted"/>
<keyword evidence="2" id="KW-1185">Reference proteome</keyword>
<comment type="caution">
    <text evidence="1">The sequence shown here is derived from an EMBL/GenBank/DDBJ whole genome shotgun (WGS) entry which is preliminary data.</text>
</comment>
<evidence type="ECO:0000313" key="1">
    <source>
        <dbReference type="EMBL" id="CAG5081371.1"/>
    </source>
</evidence>
<dbReference type="AlphaFoldDB" id="A0A8J2H754"/>
<sequence length="108" mass="12914">MAFNTDMYVTTDVWFPFKIEEIEVQEEFYESRSSFYEFSEDKNIIISFKSELILIDEKKFILISVQEQIALDDFPLMFVPVWYLTRNYGPDDKYTINIEVEKKPPGTD</sequence>
<organism evidence="1 2">
    <name type="scientific">Cotesia congregata</name>
    <name type="common">Parasitoid wasp</name>
    <name type="synonym">Apanteles congregatus</name>
    <dbReference type="NCBI Taxonomy" id="51543"/>
    <lineage>
        <taxon>Eukaryota</taxon>
        <taxon>Metazoa</taxon>
        <taxon>Ecdysozoa</taxon>
        <taxon>Arthropoda</taxon>
        <taxon>Hexapoda</taxon>
        <taxon>Insecta</taxon>
        <taxon>Pterygota</taxon>
        <taxon>Neoptera</taxon>
        <taxon>Endopterygota</taxon>
        <taxon>Hymenoptera</taxon>
        <taxon>Apocrita</taxon>
        <taxon>Ichneumonoidea</taxon>
        <taxon>Braconidae</taxon>
        <taxon>Microgastrinae</taxon>
        <taxon>Cotesia</taxon>
    </lineage>
</organism>
<dbReference type="Proteomes" id="UP000786811">
    <property type="component" value="Unassembled WGS sequence"/>
</dbReference>
<reference evidence="1" key="1">
    <citation type="submission" date="2021-04" db="EMBL/GenBank/DDBJ databases">
        <authorList>
            <person name="Chebbi M.A.C M."/>
        </authorList>
    </citation>
    <scope>NUCLEOTIDE SEQUENCE</scope>
</reference>
<dbReference type="EMBL" id="CAJNRD030001118">
    <property type="protein sequence ID" value="CAG5081371.1"/>
    <property type="molecule type" value="Genomic_DNA"/>
</dbReference>
<protein>
    <submittedName>
        <fullName evidence="1">Uncharacterized protein</fullName>
    </submittedName>
</protein>
<accession>A0A8J2H754</accession>
<evidence type="ECO:0000313" key="2">
    <source>
        <dbReference type="Proteomes" id="UP000786811"/>
    </source>
</evidence>
<name>A0A8J2H754_COTCN</name>